<reference evidence="2 3" key="1">
    <citation type="submission" date="2020-05" db="EMBL/GenBank/DDBJ databases">
        <authorList>
            <person name="Mo P."/>
        </authorList>
    </citation>
    <scope>NUCLEOTIDE SEQUENCE [LARGE SCALE GENOMIC DNA]</scope>
    <source>
        <strain evidence="2 3">Gen01</strain>
    </source>
</reference>
<feature type="compositionally biased region" description="Acidic residues" evidence="1">
    <location>
        <begin position="158"/>
        <end position="169"/>
    </location>
</feature>
<evidence type="ECO:0000313" key="3">
    <source>
        <dbReference type="Proteomes" id="UP000505377"/>
    </source>
</evidence>
<proteinExistence type="predicted"/>
<organism evidence="2 3">
    <name type="scientific">Pseudonocardia broussonetiae</name>
    <dbReference type="NCBI Taxonomy" id="2736640"/>
    <lineage>
        <taxon>Bacteria</taxon>
        <taxon>Bacillati</taxon>
        <taxon>Actinomycetota</taxon>
        <taxon>Actinomycetes</taxon>
        <taxon>Pseudonocardiales</taxon>
        <taxon>Pseudonocardiaceae</taxon>
        <taxon>Pseudonocardia</taxon>
    </lineage>
</organism>
<dbReference type="RefSeq" id="WP_172162220.1">
    <property type="nucleotide sequence ID" value="NZ_CP053564.1"/>
</dbReference>
<dbReference type="EMBL" id="CP053564">
    <property type="protein sequence ID" value="QJY48474.1"/>
    <property type="molecule type" value="Genomic_DNA"/>
</dbReference>
<feature type="region of interest" description="Disordered" evidence="1">
    <location>
        <begin position="93"/>
        <end position="179"/>
    </location>
</feature>
<dbReference type="Proteomes" id="UP000505377">
    <property type="component" value="Chromosome"/>
</dbReference>
<keyword evidence="3" id="KW-1185">Reference proteome</keyword>
<dbReference type="KEGG" id="pbro:HOP40_24025"/>
<sequence length="179" mass="17394">MMARPGRTAAVVGAVVAVSATTLMGVLAGTASAVSPGRCVENVNVRAEPSIDSRIVAVCEAGTAVETGRIRDGFVQLTDQGGWASEQYVSVGGAAPATGSAPSTRPAPTSSDDTTSTPRTTSPSSPSTTAESPSGRSGSGSGTSTADDDADTTTGSDASEEPEEADDEGGSGLGGGLLG</sequence>
<feature type="compositionally biased region" description="Gly residues" evidence="1">
    <location>
        <begin position="170"/>
        <end position="179"/>
    </location>
</feature>
<gene>
    <name evidence="2" type="ORF">HOP40_24025</name>
</gene>
<evidence type="ECO:0000256" key="1">
    <source>
        <dbReference type="SAM" id="MobiDB-lite"/>
    </source>
</evidence>
<dbReference type="AlphaFoldDB" id="A0A6M6JJZ0"/>
<protein>
    <submittedName>
        <fullName evidence="2">SH3 domain-containing protein</fullName>
    </submittedName>
</protein>
<name>A0A6M6JJZ0_9PSEU</name>
<feature type="compositionally biased region" description="Low complexity" evidence="1">
    <location>
        <begin position="93"/>
        <end position="136"/>
    </location>
</feature>
<evidence type="ECO:0000313" key="2">
    <source>
        <dbReference type="EMBL" id="QJY48474.1"/>
    </source>
</evidence>
<dbReference type="Gene3D" id="2.30.30.40">
    <property type="entry name" value="SH3 Domains"/>
    <property type="match status" value="1"/>
</dbReference>
<accession>A0A6M6JJZ0</accession>